<evidence type="ECO:0000259" key="6">
    <source>
        <dbReference type="PROSITE" id="PS50109"/>
    </source>
</evidence>
<keyword evidence="4" id="KW-0902">Two-component regulatory system</keyword>
<comment type="caution">
    <text evidence="7">The sequence shown here is derived from an EMBL/GenBank/DDBJ whole genome shotgun (WGS) entry which is preliminary data.</text>
</comment>
<proteinExistence type="predicted"/>
<dbReference type="InterPro" id="IPR014710">
    <property type="entry name" value="RmlC-like_jellyroll"/>
</dbReference>
<dbReference type="Pfam" id="PF02518">
    <property type="entry name" value="HATPase_c"/>
    <property type="match status" value="1"/>
</dbReference>
<dbReference type="PRINTS" id="PR00344">
    <property type="entry name" value="BCTRLSENSOR"/>
</dbReference>
<dbReference type="CDD" id="cd00038">
    <property type="entry name" value="CAP_ED"/>
    <property type="match status" value="1"/>
</dbReference>
<dbReference type="SUPFAM" id="SSF51206">
    <property type="entry name" value="cAMP-binding domain-like"/>
    <property type="match status" value="1"/>
</dbReference>
<dbReference type="PANTHER" id="PTHR43065">
    <property type="entry name" value="SENSOR HISTIDINE KINASE"/>
    <property type="match status" value="1"/>
</dbReference>
<evidence type="ECO:0000313" key="7">
    <source>
        <dbReference type="EMBL" id="GGF19178.1"/>
    </source>
</evidence>
<dbReference type="Gene3D" id="2.60.120.10">
    <property type="entry name" value="Jelly Rolls"/>
    <property type="match status" value="1"/>
</dbReference>
<dbReference type="InterPro" id="IPR005467">
    <property type="entry name" value="His_kinase_dom"/>
</dbReference>
<dbReference type="InterPro" id="IPR004358">
    <property type="entry name" value="Sig_transdc_His_kin-like_C"/>
</dbReference>
<dbReference type="InterPro" id="IPR000595">
    <property type="entry name" value="cNMP-bd_dom"/>
</dbReference>
<reference evidence="8" key="1">
    <citation type="journal article" date="2019" name="Int. J. Syst. Evol. Microbiol.">
        <title>The Global Catalogue of Microorganisms (GCM) 10K type strain sequencing project: providing services to taxonomists for standard genome sequencing and annotation.</title>
        <authorList>
            <consortium name="The Broad Institute Genomics Platform"/>
            <consortium name="The Broad Institute Genome Sequencing Center for Infectious Disease"/>
            <person name="Wu L."/>
            <person name="Ma J."/>
        </authorList>
    </citation>
    <scope>NUCLEOTIDE SEQUENCE [LARGE SCALE GENOMIC DNA]</scope>
    <source>
        <strain evidence="8">CCM 7855</strain>
    </source>
</reference>
<dbReference type="PROSITE" id="PS50042">
    <property type="entry name" value="CNMP_BINDING_3"/>
    <property type="match status" value="1"/>
</dbReference>
<evidence type="ECO:0000259" key="5">
    <source>
        <dbReference type="PROSITE" id="PS50042"/>
    </source>
</evidence>
<feature type="domain" description="Histidine kinase" evidence="6">
    <location>
        <begin position="299"/>
        <end position="471"/>
    </location>
</feature>
<organism evidence="7 8">
    <name type="scientific">Williamsia phyllosphaerae</name>
    <dbReference type="NCBI Taxonomy" id="885042"/>
    <lineage>
        <taxon>Bacteria</taxon>
        <taxon>Bacillati</taxon>
        <taxon>Actinomycetota</taxon>
        <taxon>Actinomycetes</taxon>
        <taxon>Mycobacteriales</taxon>
        <taxon>Nocardiaceae</taxon>
        <taxon>Williamsia</taxon>
    </lineage>
</organism>
<evidence type="ECO:0000256" key="2">
    <source>
        <dbReference type="ARBA" id="ARBA00012438"/>
    </source>
</evidence>
<keyword evidence="8" id="KW-1185">Reference proteome</keyword>
<dbReference type="RefSeq" id="WP_188488181.1">
    <property type="nucleotide sequence ID" value="NZ_BMCS01000001.1"/>
</dbReference>
<accession>A0ABQ1UKE1</accession>
<name>A0ABQ1UKE1_9NOCA</name>
<dbReference type="InterPro" id="IPR036890">
    <property type="entry name" value="HATPase_C_sf"/>
</dbReference>
<comment type="catalytic activity">
    <reaction evidence="1">
        <text>ATP + protein L-histidine = ADP + protein N-phospho-L-histidine.</text>
        <dbReference type="EC" id="2.7.13.3"/>
    </reaction>
</comment>
<evidence type="ECO:0000313" key="8">
    <source>
        <dbReference type="Proteomes" id="UP000632454"/>
    </source>
</evidence>
<dbReference type="SMART" id="SM00387">
    <property type="entry name" value="HATPase_c"/>
    <property type="match status" value="1"/>
</dbReference>
<dbReference type="PROSITE" id="PS50109">
    <property type="entry name" value="HIS_KIN"/>
    <property type="match status" value="1"/>
</dbReference>
<dbReference type="Proteomes" id="UP000632454">
    <property type="component" value="Unassembled WGS sequence"/>
</dbReference>
<keyword evidence="3 7" id="KW-0418">Kinase</keyword>
<evidence type="ECO:0000256" key="1">
    <source>
        <dbReference type="ARBA" id="ARBA00000085"/>
    </source>
</evidence>
<evidence type="ECO:0000256" key="3">
    <source>
        <dbReference type="ARBA" id="ARBA00022777"/>
    </source>
</evidence>
<dbReference type="SUPFAM" id="SSF55874">
    <property type="entry name" value="ATPase domain of HSP90 chaperone/DNA topoisomerase II/histidine kinase"/>
    <property type="match status" value="1"/>
</dbReference>
<dbReference type="PANTHER" id="PTHR43065:SF48">
    <property type="entry name" value="HISTIDINE KINASE"/>
    <property type="match status" value="1"/>
</dbReference>
<dbReference type="Gene3D" id="1.10.287.130">
    <property type="match status" value="1"/>
</dbReference>
<evidence type="ECO:0000256" key="4">
    <source>
        <dbReference type="ARBA" id="ARBA00023012"/>
    </source>
</evidence>
<dbReference type="Gene3D" id="3.30.565.10">
    <property type="entry name" value="Histidine kinase-like ATPase, C-terminal domain"/>
    <property type="match status" value="1"/>
</dbReference>
<dbReference type="Pfam" id="PF00027">
    <property type="entry name" value="cNMP_binding"/>
    <property type="match status" value="1"/>
</dbReference>
<dbReference type="InterPro" id="IPR003594">
    <property type="entry name" value="HATPase_dom"/>
</dbReference>
<dbReference type="EMBL" id="BMCS01000001">
    <property type="protein sequence ID" value="GGF19178.1"/>
    <property type="molecule type" value="Genomic_DNA"/>
</dbReference>
<keyword evidence="3 7" id="KW-0808">Transferase</keyword>
<dbReference type="InterPro" id="IPR018490">
    <property type="entry name" value="cNMP-bd_dom_sf"/>
</dbReference>
<dbReference type="GO" id="GO:0016301">
    <property type="term" value="F:kinase activity"/>
    <property type="evidence" value="ECO:0007669"/>
    <property type="project" value="UniProtKB-KW"/>
</dbReference>
<sequence length="487" mass="53750">MTRTTCSPEELKTLFLFEKLGDDQLQTLCENGHVEWIEPGPVYAEGDPATCFYVLIEGEMVMSKLSGGEDIEISRTSQSGVYSGAWQAYLGDRASQTYPASARVLVPSRFFVLDADVFGTLVRDWFPMAVHLLEGLFFGNQNSRQIVDQRERLLALGSLSAGLTHELNNPAAAAVRATSSLRDRVSHMRRKLGVIASGVYDHDTIATLIRLQEEAAELVAKAPTLTPMEAADREDELGEWFDERQISGGWDLAPSFVQAGIDVGWLNKVSAGVDNDEILESAIRWLNYTIETELLMNEIADSTTRVSTLVDAAKQYSQMDRAPYQRADLRELLDSTLVMLGRKIGGSVTIVKEYDPSLPAIPMYAAELNQVWTNLIDNAVASMEGVGTLTIRTRRDGEQALIEVGDTGPGIPEDIRTRIFEPFFTTKPVGQGTGLGLDISWRIVVKKHRGSLRVESQPGQTVFQVRIPIEPRVEEAPVAETTDTIAE</sequence>
<protein>
    <recommendedName>
        <fullName evidence="2">histidine kinase</fullName>
        <ecNumber evidence="2">2.7.13.3</ecNumber>
    </recommendedName>
</protein>
<feature type="domain" description="Cyclic nucleotide-binding" evidence="5">
    <location>
        <begin position="42"/>
        <end position="122"/>
    </location>
</feature>
<gene>
    <name evidence="7" type="ORF">GCM10007298_14050</name>
</gene>
<dbReference type="EC" id="2.7.13.3" evidence="2"/>